<dbReference type="PANTHER" id="PTHR31209:SF0">
    <property type="entry name" value="METALLOENZYME DOMAIN-CONTAINING PROTEIN"/>
    <property type="match status" value="1"/>
</dbReference>
<feature type="domain" description="Metalloenzyme" evidence="6">
    <location>
        <begin position="76"/>
        <end position="238"/>
    </location>
</feature>
<dbReference type="Pfam" id="PF01676">
    <property type="entry name" value="Metalloenzyme"/>
    <property type="match status" value="1"/>
</dbReference>
<accession>T1DCU8</accession>
<dbReference type="InterPro" id="IPR006124">
    <property type="entry name" value="Metalloenzyme"/>
</dbReference>
<comment type="caution">
    <text evidence="7">The sequence shown here is derived from an EMBL/GenBank/DDBJ whole genome shotgun (WGS) entry which is preliminary data.</text>
</comment>
<reference evidence="7" key="1">
    <citation type="submission" date="2013-08" db="EMBL/GenBank/DDBJ databases">
        <authorList>
            <person name="Mendez C."/>
            <person name="Richter M."/>
            <person name="Ferrer M."/>
            <person name="Sanchez J."/>
        </authorList>
    </citation>
    <scope>NUCLEOTIDE SEQUENCE</scope>
</reference>
<dbReference type="PANTHER" id="PTHR31209">
    <property type="entry name" value="COFACTOR-INDEPENDENT PHOSPHOGLYCERATE MUTASE"/>
    <property type="match status" value="1"/>
</dbReference>
<dbReference type="GO" id="GO:0006096">
    <property type="term" value="P:glycolytic process"/>
    <property type="evidence" value="ECO:0007669"/>
    <property type="project" value="UniProtKB-KW"/>
</dbReference>
<dbReference type="Gene3D" id="3.40.720.10">
    <property type="entry name" value="Alkaline Phosphatase, subunit A"/>
    <property type="match status" value="1"/>
</dbReference>
<dbReference type="EMBL" id="AUZY01000222">
    <property type="protein sequence ID" value="EQD79269.1"/>
    <property type="molecule type" value="Genomic_DNA"/>
</dbReference>
<comment type="function">
    <text evidence="2">Catalyzes the interconversion of 2-phosphoglycerate and 3-phosphoglycerate.</text>
</comment>
<name>T1DCU8_9ZZZZ</name>
<sequence>MGQARKATDLHVPSVEPLDRSPEAVRTARATNLFLERARAALADDPVNTRRARAGAKVANGLLVRNAGSLAPTPPPTFSAKYGRAGAAVTEMPVERGIARVLHLEDRYLGPMGLDRDEGYRERAATTRAALDAFPFVYVHLKGPDEPGHDGDGRLKQEIIEAIDRSFFGPFLDGLDLRHVRVAVTADHATPVLLKGHSDDPVPLLLFGAGITPAPGGPERPKFGEASAARGALGTRAGREVLPLLFDGPDGRPQ</sequence>
<keyword evidence="5" id="KW-0324">Glycolysis</keyword>
<dbReference type="GO" id="GO:0004619">
    <property type="term" value="F:phosphoglycerate mutase activity"/>
    <property type="evidence" value="ECO:0007669"/>
    <property type="project" value="UniProtKB-EC"/>
</dbReference>
<comment type="catalytic activity">
    <reaction evidence="1">
        <text>(2R)-2-phosphoglycerate = (2R)-3-phosphoglycerate</text>
        <dbReference type="Rhea" id="RHEA:15901"/>
        <dbReference type="ChEBI" id="CHEBI:58272"/>
        <dbReference type="ChEBI" id="CHEBI:58289"/>
        <dbReference type="EC" id="5.4.2.12"/>
    </reaction>
</comment>
<organism evidence="7">
    <name type="scientific">mine drainage metagenome</name>
    <dbReference type="NCBI Taxonomy" id="410659"/>
    <lineage>
        <taxon>unclassified sequences</taxon>
        <taxon>metagenomes</taxon>
        <taxon>ecological metagenomes</taxon>
    </lineage>
</organism>
<dbReference type="SUPFAM" id="SSF53649">
    <property type="entry name" value="Alkaline phosphatase-like"/>
    <property type="match status" value="1"/>
</dbReference>
<dbReference type="InterPro" id="IPR004456">
    <property type="entry name" value="Pglycerate_mutase_ApgM"/>
</dbReference>
<dbReference type="InterPro" id="IPR017850">
    <property type="entry name" value="Alkaline_phosphatase_core_sf"/>
</dbReference>
<protein>
    <submittedName>
        <fullName evidence="7">Phosphonopyruvate decarboxylase-related protein</fullName>
    </submittedName>
</protein>
<dbReference type="GO" id="GO:0046872">
    <property type="term" value="F:metal ion binding"/>
    <property type="evidence" value="ECO:0007669"/>
    <property type="project" value="InterPro"/>
</dbReference>
<comment type="pathway">
    <text evidence="3">Carbohydrate degradation.</text>
</comment>
<evidence type="ECO:0000256" key="3">
    <source>
        <dbReference type="ARBA" id="ARBA00004921"/>
    </source>
</evidence>
<dbReference type="AlphaFoldDB" id="T1DCU8"/>
<gene>
    <name evidence="7" type="ORF">B1B_00288</name>
</gene>
<evidence type="ECO:0000256" key="1">
    <source>
        <dbReference type="ARBA" id="ARBA00000370"/>
    </source>
</evidence>
<evidence type="ECO:0000259" key="6">
    <source>
        <dbReference type="Pfam" id="PF01676"/>
    </source>
</evidence>
<evidence type="ECO:0000256" key="4">
    <source>
        <dbReference type="ARBA" id="ARBA00005524"/>
    </source>
</evidence>
<proteinExistence type="inferred from homology"/>
<reference evidence="7" key="2">
    <citation type="journal article" date="2014" name="ISME J.">
        <title>Microbial stratification in low pH oxic and suboxic macroscopic growths along an acid mine drainage.</title>
        <authorList>
            <person name="Mendez-Garcia C."/>
            <person name="Mesa V."/>
            <person name="Sprenger R.R."/>
            <person name="Richter M."/>
            <person name="Diez M.S."/>
            <person name="Solano J."/>
            <person name="Bargiela R."/>
            <person name="Golyshina O.V."/>
            <person name="Manteca A."/>
            <person name="Ramos J.L."/>
            <person name="Gallego J.R."/>
            <person name="Llorente I."/>
            <person name="Martins Dos Santos V.A."/>
            <person name="Jensen O.N."/>
            <person name="Pelaez A.I."/>
            <person name="Sanchez J."/>
            <person name="Ferrer M."/>
        </authorList>
    </citation>
    <scope>NUCLEOTIDE SEQUENCE</scope>
</reference>
<evidence type="ECO:0000256" key="5">
    <source>
        <dbReference type="ARBA" id="ARBA00023152"/>
    </source>
</evidence>
<evidence type="ECO:0000313" key="7">
    <source>
        <dbReference type="EMBL" id="EQD79269.1"/>
    </source>
</evidence>
<comment type="similarity">
    <text evidence="4">Belongs to the BPG-independent phosphoglycerate mutase family. A-PGAM subfamily.</text>
</comment>
<keyword evidence="7" id="KW-0670">Pyruvate</keyword>
<evidence type="ECO:0000256" key="2">
    <source>
        <dbReference type="ARBA" id="ARBA00002315"/>
    </source>
</evidence>